<dbReference type="InterPro" id="IPR036390">
    <property type="entry name" value="WH_DNA-bd_sf"/>
</dbReference>
<dbReference type="PROSITE" id="PS51118">
    <property type="entry name" value="HTH_HXLR"/>
    <property type="match status" value="1"/>
</dbReference>
<dbReference type="SUPFAM" id="SSF46785">
    <property type="entry name" value="Winged helix' DNA-binding domain"/>
    <property type="match status" value="1"/>
</dbReference>
<dbReference type="Proteomes" id="UP000230842">
    <property type="component" value="Unassembled WGS sequence"/>
</dbReference>
<dbReference type="InterPro" id="IPR002577">
    <property type="entry name" value="HTH_HxlR"/>
</dbReference>
<dbReference type="EMBL" id="PGEZ01000003">
    <property type="protein sequence ID" value="PJJ48270.1"/>
    <property type="molecule type" value="Genomic_DNA"/>
</dbReference>
<feature type="compositionally biased region" description="Basic and acidic residues" evidence="4">
    <location>
        <begin position="152"/>
        <end position="163"/>
    </location>
</feature>
<comment type="caution">
    <text evidence="6">The sequence shown here is derived from an EMBL/GenBank/DDBJ whole genome shotgun (WGS) entry which is preliminary data.</text>
</comment>
<reference evidence="6 7" key="1">
    <citation type="submission" date="2017-11" db="EMBL/GenBank/DDBJ databases">
        <title>Genomic Encyclopedia of Archaeal and Bacterial Type Strains, Phase II (KMG-II): From Individual Species to Whole Genera.</title>
        <authorList>
            <person name="Goeker M."/>
        </authorList>
    </citation>
    <scope>NUCLEOTIDE SEQUENCE [LARGE SCALE GENOMIC DNA]</scope>
    <source>
        <strain evidence="6 7">DSM 27763</strain>
    </source>
</reference>
<dbReference type="PANTHER" id="PTHR33204:SF17">
    <property type="entry name" value="TRANSCRIPTIONAL REGULATORY PROTEIN"/>
    <property type="match status" value="1"/>
</dbReference>
<dbReference type="Gene3D" id="1.10.10.10">
    <property type="entry name" value="Winged helix-like DNA-binding domain superfamily/Winged helix DNA-binding domain"/>
    <property type="match status" value="1"/>
</dbReference>
<keyword evidence="3" id="KW-0804">Transcription</keyword>
<feature type="region of interest" description="Disordered" evidence="4">
    <location>
        <begin position="142"/>
        <end position="180"/>
    </location>
</feature>
<organism evidence="6 7">
    <name type="scientific">Mumia flava</name>
    <dbReference type="NCBI Taxonomy" id="1348852"/>
    <lineage>
        <taxon>Bacteria</taxon>
        <taxon>Bacillati</taxon>
        <taxon>Actinomycetota</taxon>
        <taxon>Actinomycetes</taxon>
        <taxon>Propionibacteriales</taxon>
        <taxon>Nocardioidaceae</taxon>
        <taxon>Mumia</taxon>
    </lineage>
</organism>
<dbReference type="InterPro" id="IPR036388">
    <property type="entry name" value="WH-like_DNA-bd_sf"/>
</dbReference>
<sequence>MKRTDLSELECPIARSVDDLGDWWSLMILRDALDGIRRFDEFAEDLPIAPGMLSRRLRTLVDKGLLEKRRYSERPPRDEYVLTARGRSAQTVVLALLAWGNAELAPEDRFVTLRDLDTGREIEPVMTDAASGTPVARMRLHAAPGPAASAPTRERFARLDERRRARRAQRRGGTDVRTDH</sequence>
<evidence type="ECO:0000256" key="1">
    <source>
        <dbReference type="ARBA" id="ARBA00023015"/>
    </source>
</evidence>
<feature type="domain" description="HTH hxlR-type" evidence="5">
    <location>
        <begin position="11"/>
        <end position="108"/>
    </location>
</feature>
<evidence type="ECO:0000259" key="5">
    <source>
        <dbReference type="PROSITE" id="PS51118"/>
    </source>
</evidence>
<dbReference type="RefSeq" id="WP_100415562.1">
    <property type="nucleotide sequence ID" value="NZ_PGEZ01000003.1"/>
</dbReference>
<evidence type="ECO:0000313" key="6">
    <source>
        <dbReference type="EMBL" id="PJJ48270.1"/>
    </source>
</evidence>
<gene>
    <name evidence="6" type="ORF">CLV56_3974</name>
</gene>
<evidence type="ECO:0000256" key="4">
    <source>
        <dbReference type="SAM" id="MobiDB-lite"/>
    </source>
</evidence>
<dbReference type="PANTHER" id="PTHR33204">
    <property type="entry name" value="TRANSCRIPTIONAL REGULATOR, MARR FAMILY"/>
    <property type="match status" value="1"/>
</dbReference>
<keyword evidence="1" id="KW-0805">Transcription regulation</keyword>
<keyword evidence="7" id="KW-1185">Reference proteome</keyword>
<name>A0A2M9ARF0_9ACTN</name>
<protein>
    <submittedName>
        <fullName evidence="6">DNA-binding HxlR family transcriptional regulator</fullName>
    </submittedName>
</protein>
<dbReference type="AlphaFoldDB" id="A0A2M9ARF0"/>
<evidence type="ECO:0000313" key="7">
    <source>
        <dbReference type="Proteomes" id="UP000230842"/>
    </source>
</evidence>
<dbReference type="Pfam" id="PF01638">
    <property type="entry name" value="HxlR"/>
    <property type="match status" value="1"/>
</dbReference>
<proteinExistence type="predicted"/>
<evidence type="ECO:0000256" key="3">
    <source>
        <dbReference type="ARBA" id="ARBA00023163"/>
    </source>
</evidence>
<evidence type="ECO:0000256" key="2">
    <source>
        <dbReference type="ARBA" id="ARBA00023125"/>
    </source>
</evidence>
<accession>A0A2M9ARF0</accession>
<keyword evidence="2 6" id="KW-0238">DNA-binding</keyword>
<dbReference type="OrthoDB" id="9792527at2"/>
<dbReference type="GO" id="GO:0003677">
    <property type="term" value="F:DNA binding"/>
    <property type="evidence" value="ECO:0007669"/>
    <property type="project" value="UniProtKB-KW"/>
</dbReference>